<gene>
    <name evidence="2" type="ORF">D0469_08985</name>
</gene>
<dbReference type="Proteomes" id="UP000264541">
    <property type="component" value="Unassembled WGS sequence"/>
</dbReference>
<dbReference type="RefSeq" id="WP_117326414.1">
    <property type="nucleotide sequence ID" value="NZ_QVTE01000023.1"/>
</dbReference>
<dbReference type="AlphaFoldDB" id="A0A372LP93"/>
<dbReference type="OrthoDB" id="9797344at2"/>
<protein>
    <submittedName>
        <fullName evidence="2">HD domain-containing protein</fullName>
    </submittedName>
</protein>
<organism evidence="2 3">
    <name type="scientific">Peribacillus saganii</name>
    <dbReference type="NCBI Taxonomy" id="2303992"/>
    <lineage>
        <taxon>Bacteria</taxon>
        <taxon>Bacillati</taxon>
        <taxon>Bacillota</taxon>
        <taxon>Bacilli</taxon>
        <taxon>Bacillales</taxon>
        <taxon>Bacillaceae</taxon>
        <taxon>Peribacillus</taxon>
    </lineage>
</organism>
<dbReference type="EMBL" id="QVTE01000023">
    <property type="protein sequence ID" value="RFU69696.1"/>
    <property type="molecule type" value="Genomic_DNA"/>
</dbReference>
<dbReference type="InterPro" id="IPR003607">
    <property type="entry name" value="HD/PDEase_dom"/>
</dbReference>
<dbReference type="Pfam" id="PF01966">
    <property type="entry name" value="HD"/>
    <property type="match status" value="1"/>
</dbReference>
<feature type="domain" description="HD/PDEase" evidence="1">
    <location>
        <begin position="20"/>
        <end position="133"/>
    </location>
</feature>
<dbReference type="SMART" id="SM00471">
    <property type="entry name" value="HDc"/>
    <property type="match status" value="1"/>
</dbReference>
<sequence length="212" mass="24252">MKDIIKRAEAFVKEKTAGDASGHDWHHIDRVRRLSLQIAADETKGDLFLIELAALLHDIPDGKLNKNEEEGWSLLEEWLYNELSPELAVQVREIIKLIPFSAGKTEQLSIEAAIVQDADRIDAIGAIGIARTFAYGGKKGQALYDPSISVRENMSLKEYREGKSSSIHHFYEKLLKLKDIMNTDSAKKIASERQEYMENFLNQFYKEWDVRL</sequence>
<dbReference type="InterPro" id="IPR006674">
    <property type="entry name" value="HD_domain"/>
</dbReference>
<dbReference type="Gene3D" id="1.20.58.1910">
    <property type="match status" value="1"/>
</dbReference>
<comment type="caution">
    <text evidence="2">The sequence shown here is derived from an EMBL/GenBank/DDBJ whole genome shotgun (WGS) entry which is preliminary data.</text>
</comment>
<name>A0A372LP93_9BACI</name>
<dbReference type="PANTHER" id="PTHR33594:SF1">
    <property type="entry name" value="HD_PDEASE DOMAIN-CONTAINING PROTEIN"/>
    <property type="match status" value="1"/>
</dbReference>
<keyword evidence="3" id="KW-1185">Reference proteome</keyword>
<dbReference type="Gene3D" id="1.10.472.50">
    <property type="entry name" value="HD-domain/PDEase-like"/>
    <property type="match status" value="1"/>
</dbReference>
<dbReference type="CDD" id="cd00077">
    <property type="entry name" value="HDc"/>
    <property type="match status" value="1"/>
</dbReference>
<proteinExistence type="predicted"/>
<evidence type="ECO:0000259" key="1">
    <source>
        <dbReference type="SMART" id="SM00471"/>
    </source>
</evidence>
<evidence type="ECO:0000313" key="2">
    <source>
        <dbReference type="EMBL" id="RFU69696.1"/>
    </source>
</evidence>
<reference evidence="2 3" key="1">
    <citation type="submission" date="2018-08" db="EMBL/GenBank/DDBJ databases">
        <title>Bacillus chawlae sp. nov., Bacillus glennii sp. nov., and Bacillus saganii sp. nov. Isolated from the Vehicle Assembly Building at Kennedy Space Center where the Viking Spacecraft were Assembled.</title>
        <authorList>
            <person name="Seuylemezian A."/>
            <person name="Vaishampayan P."/>
        </authorList>
    </citation>
    <scope>NUCLEOTIDE SEQUENCE [LARGE SCALE GENOMIC DNA]</scope>
    <source>
        <strain evidence="2 3">V47-23a</strain>
    </source>
</reference>
<dbReference type="SUPFAM" id="SSF109604">
    <property type="entry name" value="HD-domain/PDEase-like"/>
    <property type="match status" value="1"/>
</dbReference>
<accession>A0A372LP93</accession>
<dbReference type="PANTHER" id="PTHR33594">
    <property type="entry name" value="SUPERFAMILY HYDROLASE, PUTATIVE (AFU_ORTHOLOGUE AFUA_1G03035)-RELATED"/>
    <property type="match status" value="1"/>
</dbReference>
<evidence type="ECO:0000313" key="3">
    <source>
        <dbReference type="Proteomes" id="UP000264541"/>
    </source>
</evidence>